<dbReference type="Gene3D" id="3.40.630.30">
    <property type="match status" value="1"/>
</dbReference>
<keyword evidence="5" id="KW-1185">Reference proteome</keyword>
<dbReference type="CDD" id="cd04301">
    <property type="entry name" value="NAT_SF"/>
    <property type="match status" value="1"/>
</dbReference>
<name>A0ABN1PK85_9PSEU</name>
<dbReference type="InterPro" id="IPR000182">
    <property type="entry name" value="GNAT_dom"/>
</dbReference>
<organism evidence="4 5">
    <name type="scientific">Pseudonocardia zijingensis</name>
    <dbReference type="NCBI Taxonomy" id="153376"/>
    <lineage>
        <taxon>Bacteria</taxon>
        <taxon>Bacillati</taxon>
        <taxon>Actinomycetota</taxon>
        <taxon>Actinomycetes</taxon>
        <taxon>Pseudonocardiales</taxon>
        <taxon>Pseudonocardiaceae</taxon>
        <taxon>Pseudonocardia</taxon>
    </lineage>
</organism>
<sequence>MPAFGEPCHDEVVERHEGLAHQHREGDEALAPRPQRYAEIRRLLRAAYGRYAGAVAEEVFPVYLADVLDIEADGAAVLVALDGDALVGTARLQLRPDGLGLPAGAAYVRGVAVWPDREGGGIASALMRSCADRARAAGATSVYLHTTSVMTRAIGLYERLGYRRTPAHDTDSAEHYGLAAEPPLHALAYRLDLVA</sequence>
<dbReference type="Proteomes" id="UP001499967">
    <property type="component" value="Unassembled WGS sequence"/>
</dbReference>
<keyword evidence="2" id="KW-0012">Acyltransferase</keyword>
<dbReference type="InterPro" id="IPR016181">
    <property type="entry name" value="Acyl_CoA_acyltransferase"/>
</dbReference>
<proteinExistence type="predicted"/>
<accession>A0ABN1PK85</accession>
<evidence type="ECO:0000313" key="4">
    <source>
        <dbReference type="EMBL" id="GAA0929406.1"/>
    </source>
</evidence>
<evidence type="ECO:0000256" key="1">
    <source>
        <dbReference type="ARBA" id="ARBA00022679"/>
    </source>
</evidence>
<feature type="domain" description="N-acetyltransferase" evidence="3">
    <location>
        <begin position="27"/>
        <end position="194"/>
    </location>
</feature>
<evidence type="ECO:0000313" key="5">
    <source>
        <dbReference type="Proteomes" id="UP001499967"/>
    </source>
</evidence>
<dbReference type="PANTHER" id="PTHR43877">
    <property type="entry name" value="AMINOALKYLPHOSPHONATE N-ACETYLTRANSFERASE-RELATED-RELATED"/>
    <property type="match status" value="1"/>
</dbReference>
<dbReference type="EMBL" id="BAAAHP010000046">
    <property type="protein sequence ID" value="GAA0929406.1"/>
    <property type="molecule type" value="Genomic_DNA"/>
</dbReference>
<evidence type="ECO:0000256" key="2">
    <source>
        <dbReference type="ARBA" id="ARBA00023315"/>
    </source>
</evidence>
<dbReference type="PROSITE" id="PS51186">
    <property type="entry name" value="GNAT"/>
    <property type="match status" value="1"/>
</dbReference>
<comment type="caution">
    <text evidence="4">The sequence shown here is derived from an EMBL/GenBank/DDBJ whole genome shotgun (WGS) entry which is preliminary data.</text>
</comment>
<dbReference type="InterPro" id="IPR050832">
    <property type="entry name" value="Bact_Acetyltransf"/>
</dbReference>
<dbReference type="SUPFAM" id="SSF55729">
    <property type="entry name" value="Acyl-CoA N-acyltransferases (Nat)"/>
    <property type="match status" value="1"/>
</dbReference>
<reference evidence="4 5" key="1">
    <citation type="journal article" date="2019" name="Int. J. Syst. Evol. Microbiol.">
        <title>The Global Catalogue of Microorganisms (GCM) 10K type strain sequencing project: providing services to taxonomists for standard genome sequencing and annotation.</title>
        <authorList>
            <consortium name="The Broad Institute Genomics Platform"/>
            <consortium name="The Broad Institute Genome Sequencing Center for Infectious Disease"/>
            <person name="Wu L."/>
            <person name="Ma J."/>
        </authorList>
    </citation>
    <scope>NUCLEOTIDE SEQUENCE [LARGE SCALE GENOMIC DNA]</scope>
    <source>
        <strain evidence="4 5">JCM 11117</strain>
    </source>
</reference>
<dbReference type="Pfam" id="PF00583">
    <property type="entry name" value="Acetyltransf_1"/>
    <property type="match status" value="1"/>
</dbReference>
<evidence type="ECO:0000259" key="3">
    <source>
        <dbReference type="PROSITE" id="PS51186"/>
    </source>
</evidence>
<protein>
    <recommendedName>
        <fullName evidence="3">N-acetyltransferase domain-containing protein</fullName>
    </recommendedName>
</protein>
<gene>
    <name evidence="4" type="ORF">GCM10009559_16160</name>
</gene>
<keyword evidence="1" id="KW-0808">Transferase</keyword>